<evidence type="ECO:0000313" key="2">
    <source>
        <dbReference type="EMBL" id="MFD1131265.1"/>
    </source>
</evidence>
<keyword evidence="1" id="KW-1133">Transmembrane helix</keyword>
<evidence type="ECO:0000256" key="1">
    <source>
        <dbReference type="SAM" id="Phobius"/>
    </source>
</evidence>
<name>A0ABW3QBP2_9BACL</name>
<dbReference type="RefSeq" id="WP_090727632.1">
    <property type="nucleotide sequence ID" value="NZ_JBHTKX010000008.1"/>
</dbReference>
<keyword evidence="3" id="KW-1185">Reference proteome</keyword>
<reference evidence="3" key="1">
    <citation type="journal article" date="2019" name="Int. J. Syst. Evol. Microbiol.">
        <title>The Global Catalogue of Microorganisms (GCM) 10K type strain sequencing project: providing services to taxonomists for standard genome sequencing and annotation.</title>
        <authorList>
            <consortium name="The Broad Institute Genomics Platform"/>
            <consortium name="The Broad Institute Genome Sequencing Center for Infectious Disease"/>
            <person name="Wu L."/>
            <person name="Ma J."/>
        </authorList>
    </citation>
    <scope>NUCLEOTIDE SEQUENCE [LARGE SCALE GENOMIC DNA]</scope>
    <source>
        <strain evidence="3">CCUG 53519</strain>
    </source>
</reference>
<dbReference type="EMBL" id="JBHTKX010000008">
    <property type="protein sequence ID" value="MFD1131265.1"/>
    <property type="molecule type" value="Genomic_DNA"/>
</dbReference>
<proteinExistence type="predicted"/>
<dbReference type="InterPro" id="IPR024414">
    <property type="entry name" value="Uncharacterised_PrgI"/>
</dbReference>
<protein>
    <submittedName>
        <fullName evidence="2">PrgI family mobile element protein</fullName>
    </submittedName>
</protein>
<organism evidence="2 3">
    <name type="scientific">Paenibacillus provencensis</name>
    <dbReference type="NCBI Taxonomy" id="441151"/>
    <lineage>
        <taxon>Bacteria</taxon>
        <taxon>Bacillati</taxon>
        <taxon>Bacillota</taxon>
        <taxon>Bacilli</taxon>
        <taxon>Bacillales</taxon>
        <taxon>Paenibacillaceae</taxon>
        <taxon>Paenibacillus</taxon>
    </lineage>
</organism>
<feature type="transmembrane region" description="Helical" evidence="1">
    <location>
        <begin position="55"/>
        <end position="75"/>
    </location>
</feature>
<gene>
    <name evidence="2" type="ORF">ACFQ3J_24400</name>
</gene>
<accession>A0ABW3QBP2</accession>
<dbReference type="Proteomes" id="UP001597169">
    <property type="component" value="Unassembled WGS sequence"/>
</dbReference>
<evidence type="ECO:0000313" key="3">
    <source>
        <dbReference type="Proteomes" id="UP001597169"/>
    </source>
</evidence>
<comment type="caution">
    <text evidence="2">The sequence shown here is derived from an EMBL/GenBank/DDBJ whole genome shotgun (WGS) entry which is preliminary data.</text>
</comment>
<feature type="transmembrane region" description="Helical" evidence="1">
    <location>
        <begin position="27"/>
        <end position="49"/>
    </location>
</feature>
<keyword evidence="1" id="KW-0472">Membrane</keyword>
<keyword evidence="1" id="KW-0812">Transmembrane</keyword>
<sequence length="104" mass="12030">MNNEIVVPIDITQEEKSILAVLSMRQFFFLFPTLVFCGVILIYGNLPFLDGGAEWIGKLIIIVILGGISSFLAFFKFEKYEQYASEFIAWKIKFHRSQKTYSHI</sequence>
<dbReference type="Pfam" id="PF12666">
    <property type="entry name" value="PrgI"/>
    <property type="match status" value="1"/>
</dbReference>